<dbReference type="CDD" id="cd13427">
    <property type="entry name" value="YncM_like"/>
    <property type="match status" value="1"/>
</dbReference>
<evidence type="ECO:0000313" key="2">
    <source>
        <dbReference type="EMBL" id="MCZ0831863.1"/>
    </source>
</evidence>
<dbReference type="Gene3D" id="2.60.120.1270">
    <property type="match status" value="1"/>
</dbReference>
<reference evidence="2" key="1">
    <citation type="submission" date="2022-09" db="EMBL/GenBank/DDBJ databases">
        <title>Genome analysis and characterization of larvicidal activity of Brevibacillus strains.</title>
        <authorList>
            <person name="Patrusheva E.V."/>
            <person name="Izotova A.O."/>
            <person name="Toshchakov S.V."/>
            <person name="Sineoky S.P."/>
        </authorList>
    </citation>
    <scope>NUCLEOTIDE SEQUENCE</scope>
    <source>
        <strain evidence="2">VKPM_B-13244</strain>
    </source>
</reference>
<accession>A0ABT4HYI6</accession>
<keyword evidence="1" id="KW-0732">Signal</keyword>
<dbReference type="InterPro" id="IPR029143">
    <property type="entry name" value="YrpD"/>
</dbReference>
<gene>
    <name evidence="2" type="ORF">O0535_14045</name>
</gene>
<keyword evidence="3" id="KW-1185">Reference proteome</keyword>
<feature type="chain" id="PRO_5046389552" evidence="1">
    <location>
        <begin position="23"/>
        <end position="413"/>
    </location>
</feature>
<dbReference type="InterPro" id="IPR038682">
    <property type="entry name" value="YrpD-like_sf"/>
</dbReference>
<dbReference type="RefSeq" id="WP_258417697.1">
    <property type="nucleotide sequence ID" value="NZ_JAPTNG010000010.1"/>
</dbReference>
<feature type="signal peptide" evidence="1">
    <location>
        <begin position="1"/>
        <end position="22"/>
    </location>
</feature>
<dbReference type="Proteomes" id="UP001067708">
    <property type="component" value="Unassembled WGS sequence"/>
</dbReference>
<dbReference type="EMBL" id="JAPTNG010000010">
    <property type="protein sequence ID" value="MCZ0831863.1"/>
    <property type="molecule type" value="Genomic_DNA"/>
</dbReference>
<proteinExistence type="predicted"/>
<name>A0ABT4HYI6_9BACL</name>
<comment type="caution">
    <text evidence="2">The sequence shown here is derived from an EMBL/GenBank/DDBJ whole genome shotgun (WGS) entry which is preliminary data.</text>
</comment>
<evidence type="ECO:0000256" key="1">
    <source>
        <dbReference type="SAM" id="SignalP"/>
    </source>
</evidence>
<evidence type="ECO:0000313" key="3">
    <source>
        <dbReference type="Proteomes" id="UP001067708"/>
    </source>
</evidence>
<protein>
    <submittedName>
        <fullName evidence="2">YrpD family protein</fullName>
    </submittedName>
</protein>
<organism evidence="2 3">
    <name type="scientific">Brevibacillus halotolerans</name>
    <dbReference type="NCBI Taxonomy" id="1507437"/>
    <lineage>
        <taxon>Bacteria</taxon>
        <taxon>Bacillati</taxon>
        <taxon>Bacillota</taxon>
        <taxon>Bacilli</taxon>
        <taxon>Bacillales</taxon>
        <taxon>Paenibacillaceae</taxon>
        <taxon>Brevibacillus</taxon>
    </lineage>
</organism>
<sequence>MKKANLAITMICLLSLPLSSFSAFTAADDFREWKGTNGKSIEVVHEETSTISDSKINEMIERAKESIFQEKKNKKNSLRAEALDTTYSYIAFEDGVSYVYEEASSANPELIIFDSDNQKAEAPSSKQPQLQGIASDFIADGVGGKQEITQSGTYLSTKLTLPQDSMVDKKVAAYNYGGFFYLANTSGAIGSWVADMGLSYYTNVGKSQTETGWKPIIIVKQKTSATAWTAYKSDSFDPNYKEGQYRNAYKSGSDVNLYLWYNYNGKVRMKLDGTTICSERTCTTPGDTKTITIIESADKLNIPQISNWKLLSTVVSNDNTGKNRAIYSNIKVDGTPVPNNKFSIPQEDHAKITRDNNNTVTIDVDSDVYKPLGLDFHSGIVGNSSMSYVTITLDLISLAFLTGCHKKPIVTRR</sequence>
<dbReference type="Pfam" id="PF15493">
    <property type="entry name" value="YrpD"/>
    <property type="match status" value="1"/>
</dbReference>